<evidence type="ECO:0008006" key="8">
    <source>
        <dbReference type="Google" id="ProtNLM"/>
    </source>
</evidence>
<dbReference type="Gene3D" id="2.170.270.10">
    <property type="entry name" value="SET domain"/>
    <property type="match status" value="1"/>
</dbReference>
<reference evidence="6" key="1">
    <citation type="submission" date="2021-02" db="EMBL/GenBank/DDBJ databases">
        <authorList>
            <person name="Nowell W R."/>
        </authorList>
    </citation>
    <scope>NUCLEOTIDE SEQUENCE</scope>
</reference>
<protein>
    <recommendedName>
        <fullName evidence="8">SET domain-containing protein</fullName>
    </recommendedName>
</protein>
<dbReference type="GO" id="GO:0032259">
    <property type="term" value="P:methylation"/>
    <property type="evidence" value="ECO:0007669"/>
    <property type="project" value="UniProtKB-KW"/>
</dbReference>
<evidence type="ECO:0000256" key="3">
    <source>
        <dbReference type="ARBA" id="ARBA00022691"/>
    </source>
</evidence>
<keyword evidence="3" id="KW-0949">S-adenosyl-L-methionine</keyword>
<dbReference type="SUPFAM" id="SSF82199">
    <property type="entry name" value="SET domain"/>
    <property type="match status" value="1"/>
</dbReference>
<dbReference type="InterPro" id="IPR003616">
    <property type="entry name" value="Post-SET_dom"/>
</dbReference>
<dbReference type="GO" id="GO:0008168">
    <property type="term" value="F:methyltransferase activity"/>
    <property type="evidence" value="ECO:0007669"/>
    <property type="project" value="UniProtKB-KW"/>
</dbReference>
<dbReference type="PROSITE" id="PS50868">
    <property type="entry name" value="POST_SET"/>
    <property type="match status" value="1"/>
</dbReference>
<evidence type="ECO:0000313" key="7">
    <source>
        <dbReference type="Proteomes" id="UP000663856"/>
    </source>
</evidence>
<evidence type="ECO:0000256" key="1">
    <source>
        <dbReference type="ARBA" id="ARBA00022603"/>
    </source>
</evidence>
<keyword evidence="1" id="KW-0489">Methyltransferase</keyword>
<dbReference type="PROSITE" id="PS50280">
    <property type="entry name" value="SET"/>
    <property type="match status" value="1"/>
</dbReference>
<accession>A0A816ME29</accession>
<dbReference type="InterPro" id="IPR046341">
    <property type="entry name" value="SET_dom_sf"/>
</dbReference>
<dbReference type="InterPro" id="IPR001214">
    <property type="entry name" value="SET_dom"/>
</dbReference>
<dbReference type="Pfam" id="PF00856">
    <property type="entry name" value="SET"/>
    <property type="match status" value="1"/>
</dbReference>
<dbReference type="EMBL" id="CAJNRF010000723">
    <property type="protein sequence ID" value="CAF1977962.1"/>
    <property type="molecule type" value="Genomic_DNA"/>
</dbReference>
<dbReference type="AlphaFoldDB" id="A0A816ME29"/>
<gene>
    <name evidence="6" type="ORF">WKI299_LOCUS3637</name>
</gene>
<feature type="domain" description="Post-SET" evidence="5">
    <location>
        <begin position="75"/>
        <end position="91"/>
    </location>
</feature>
<evidence type="ECO:0000256" key="2">
    <source>
        <dbReference type="ARBA" id="ARBA00022679"/>
    </source>
</evidence>
<evidence type="ECO:0000259" key="4">
    <source>
        <dbReference type="PROSITE" id="PS50280"/>
    </source>
</evidence>
<sequence>MYGYMLDDDLYGVPRLYAAQGVTCECPYVNHACEPNCHYGTGGEQFSIIAFRDIKPEEELTVHYGCHDTEASLWSGIDCKCGGPKCVGVLKFNFWRDEEFQRKYAHCLSAYINRKIKDLYTSSDSSNVDLNVSNNHK</sequence>
<comment type="caution">
    <text evidence="6">The sequence shown here is derived from an EMBL/GenBank/DDBJ whole genome shotgun (WGS) entry which is preliminary data.</text>
</comment>
<name>A0A816ME29_9BILA</name>
<keyword evidence="2" id="KW-0808">Transferase</keyword>
<evidence type="ECO:0000259" key="5">
    <source>
        <dbReference type="PROSITE" id="PS50868"/>
    </source>
</evidence>
<proteinExistence type="predicted"/>
<evidence type="ECO:0000313" key="6">
    <source>
        <dbReference type="EMBL" id="CAF1977962.1"/>
    </source>
</evidence>
<feature type="domain" description="SET" evidence="4">
    <location>
        <begin position="1"/>
        <end position="65"/>
    </location>
</feature>
<organism evidence="6 7">
    <name type="scientific">Rotaria magnacalcarata</name>
    <dbReference type="NCBI Taxonomy" id="392030"/>
    <lineage>
        <taxon>Eukaryota</taxon>
        <taxon>Metazoa</taxon>
        <taxon>Spiralia</taxon>
        <taxon>Gnathifera</taxon>
        <taxon>Rotifera</taxon>
        <taxon>Eurotatoria</taxon>
        <taxon>Bdelloidea</taxon>
        <taxon>Philodinida</taxon>
        <taxon>Philodinidae</taxon>
        <taxon>Rotaria</taxon>
    </lineage>
</organism>
<dbReference type="Proteomes" id="UP000663856">
    <property type="component" value="Unassembled WGS sequence"/>
</dbReference>